<dbReference type="Gene3D" id="3.90.190.10">
    <property type="entry name" value="Protein tyrosine phosphatase superfamily"/>
    <property type="match status" value="1"/>
</dbReference>
<feature type="compositionally biased region" description="Basic and acidic residues" evidence="1">
    <location>
        <begin position="14"/>
        <end position="31"/>
    </location>
</feature>
<gene>
    <name evidence="3" type="ORF">PFISCL1PPCAC_1449</name>
</gene>
<comment type="caution">
    <text evidence="3">The sequence shown here is derived from an EMBL/GenBank/DDBJ whole genome shotgun (WGS) entry which is preliminary data.</text>
</comment>
<evidence type="ECO:0000313" key="4">
    <source>
        <dbReference type="Proteomes" id="UP001432322"/>
    </source>
</evidence>
<dbReference type="InterPro" id="IPR029021">
    <property type="entry name" value="Prot-tyrosine_phosphatase-like"/>
</dbReference>
<feature type="non-terminal residue" evidence="3">
    <location>
        <position position="1"/>
    </location>
</feature>
<accession>A0AAV5UV60</accession>
<feature type="compositionally biased region" description="Basic and acidic residues" evidence="1">
    <location>
        <begin position="67"/>
        <end position="79"/>
    </location>
</feature>
<feature type="region of interest" description="Disordered" evidence="1">
    <location>
        <begin position="1"/>
        <end position="85"/>
    </location>
</feature>
<organism evidence="3 4">
    <name type="scientific">Pristionchus fissidentatus</name>
    <dbReference type="NCBI Taxonomy" id="1538716"/>
    <lineage>
        <taxon>Eukaryota</taxon>
        <taxon>Metazoa</taxon>
        <taxon>Ecdysozoa</taxon>
        <taxon>Nematoda</taxon>
        <taxon>Chromadorea</taxon>
        <taxon>Rhabditida</taxon>
        <taxon>Rhabditina</taxon>
        <taxon>Diplogasteromorpha</taxon>
        <taxon>Diplogasteroidea</taxon>
        <taxon>Neodiplogasteridae</taxon>
        <taxon>Pristionchus</taxon>
    </lineage>
</organism>
<dbReference type="InterPro" id="IPR000242">
    <property type="entry name" value="PTP_cat"/>
</dbReference>
<dbReference type="Pfam" id="PF00102">
    <property type="entry name" value="Y_phosphatase"/>
    <property type="match status" value="1"/>
</dbReference>
<evidence type="ECO:0000313" key="3">
    <source>
        <dbReference type="EMBL" id="GMT10152.1"/>
    </source>
</evidence>
<reference evidence="3" key="1">
    <citation type="submission" date="2023-10" db="EMBL/GenBank/DDBJ databases">
        <title>Genome assembly of Pristionchus species.</title>
        <authorList>
            <person name="Yoshida K."/>
            <person name="Sommer R.J."/>
        </authorList>
    </citation>
    <scope>NUCLEOTIDE SEQUENCE</scope>
    <source>
        <strain evidence="3">RS5133</strain>
    </source>
</reference>
<feature type="non-terminal residue" evidence="3">
    <location>
        <position position="325"/>
    </location>
</feature>
<keyword evidence="4" id="KW-1185">Reference proteome</keyword>
<dbReference type="PROSITE" id="PS50055">
    <property type="entry name" value="TYR_PHOSPHATASE_PTP"/>
    <property type="match status" value="1"/>
</dbReference>
<name>A0AAV5UV60_9BILA</name>
<evidence type="ECO:0000259" key="2">
    <source>
        <dbReference type="PROSITE" id="PS50055"/>
    </source>
</evidence>
<dbReference type="EMBL" id="BTSY01000001">
    <property type="protein sequence ID" value="GMT10152.1"/>
    <property type="molecule type" value="Genomic_DNA"/>
</dbReference>
<proteinExistence type="predicted"/>
<dbReference type="AlphaFoldDB" id="A0AAV5UV60"/>
<sequence>LESSNSNPRKKKTPKGEERTQHDGEGKDTGKSPKPATTQRTDGTVSPHGKSPHMISPLVASPAGSMEKMDDSKGADHSTSENAAATAKSFKDSGVTEHFAAFLDQIDAKGWAKIADEFKEGFRTNAEVNRTTRYVITFNSPPDGDFYDANNVELPGAGVKFIAAAVPDTSVTNKETFWRMVYDISQTTPAIVIFVENFVDVDGKESKEKPFVPWKQGDTKDYGKMWISNKKTVEDGSKQAILEVLPEGCSNSIITRFIQVFKWPETVLGDVDGSARCSAVHAVRLIKEEKGPVLVVCNNGCGKSAMFILLHAIVTRLNSRQKVSV</sequence>
<feature type="domain" description="Tyrosine-protein phosphatase" evidence="2">
    <location>
        <begin position="132"/>
        <end position="325"/>
    </location>
</feature>
<dbReference type="PANTHER" id="PTHR23219:SF13">
    <property type="entry name" value="TYROSINE-PROTEIN PHOSPHATASE DOMAIN-CONTAINING PROTEIN"/>
    <property type="match status" value="1"/>
</dbReference>
<feature type="compositionally biased region" description="Polar residues" evidence="1">
    <location>
        <begin position="35"/>
        <end position="44"/>
    </location>
</feature>
<dbReference type="PANTHER" id="PTHR23219">
    <property type="entry name" value="TYROSINE-PROTEIN PHOSPHATASE C15H7.3-RELATED"/>
    <property type="match status" value="1"/>
</dbReference>
<dbReference type="GO" id="GO:0004725">
    <property type="term" value="F:protein tyrosine phosphatase activity"/>
    <property type="evidence" value="ECO:0007669"/>
    <property type="project" value="InterPro"/>
</dbReference>
<dbReference type="Proteomes" id="UP001432322">
    <property type="component" value="Unassembled WGS sequence"/>
</dbReference>
<evidence type="ECO:0000256" key="1">
    <source>
        <dbReference type="SAM" id="MobiDB-lite"/>
    </source>
</evidence>
<dbReference type="SUPFAM" id="SSF52799">
    <property type="entry name" value="(Phosphotyrosine protein) phosphatases II"/>
    <property type="match status" value="1"/>
</dbReference>
<dbReference type="SMART" id="SM00194">
    <property type="entry name" value="PTPc"/>
    <property type="match status" value="1"/>
</dbReference>
<protein>
    <recommendedName>
        <fullName evidence="2">Tyrosine-protein phosphatase domain-containing protein</fullName>
    </recommendedName>
</protein>